<name>A0AA86Q3T1_9EUKA</name>
<feature type="region of interest" description="Disordered" evidence="1">
    <location>
        <begin position="181"/>
        <end position="213"/>
    </location>
</feature>
<accession>A0AA86Q3T1</accession>
<evidence type="ECO:0000313" key="2">
    <source>
        <dbReference type="EMBL" id="CAI9945572.1"/>
    </source>
</evidence>
<comment type="caution">
    <text evidence="2">The sequence shown here is derived from an EMBL/GenBank/DDBJ whole genome shotgun (WGS) entry which is preliminary data.</text>
</comment>
<dbReference type="EMBL" id="CATOUU010000747">
    <property type="protein sequence ID" value="CAI9945572.1"/>
    <property type="molecule type" value="Genomic_DNA"/>
</dbReference>
<reference evidence="2" key="1">
    <citation type="submission" date="2023-06" db="EMBL/GenBank/DDBJ databases">
        <authorList>
            <person name="Kurt Z."/>
        </authorList>
    </citation>
    <scope>NUCLEOTIDE SEQUENCE</scope>
</reference>
<evidence type="ECO:0000256" key="1">
    <source>
        <dbReference type="SAM" id="MobiDB-lite"/>
    </source>
</evidence>
<feature type="compositionally biased region" description="Basic and acidic residues" evidence="1">
    <location>
        <begin position="202"/>
        <end position="213"/>
    </location>
</feature>
<proteinExistence type="predicted"/>
<feature type="compositionally biased region" description="Polar residues" evidence="1">
    <location>
        <begin position="181"/>
        <end position="201"/>
    </location>
</feature>
<organism evidence="2">
    <name type="scientific">Hexamita inflata</name>
    <dbReference type="NCBI Taxonomy" id="28002"/>
    <lineage>
        <taxon>Eukaryota</taxon>
        <taxon>Metamonada</taxon>
        <taxon>Diplomonadida</taxon>
        <taxon>Hexamitidae</taxon>
        <taxon>Hexamitinae</taxon>
        <taxon>Hexamita</taxon>
    </lineage>
</organism>
<keyword evidence="4" id="KW-1185">Reference proteome</keyword>
<dbReference type="Proteomes" id="UP001642409">
    <property type="component" value="Unassembled WGS sequence"/>
</dbReference>
<dbReference type="AlphaFoldDB" id="A0AA86Q3T1"/>
<evidence type="ECO:0000313" key="4">
    <source>
        <dbReference type="Proteomes" id="UP001642409"/>
    </source>
</evidence>
<protein>
    <submittedName>
        <fullName evidence="3">Hypothetical_protein</fullName>
    </submittedName>
</protein>
<evidence type="ECO:0000313" key="3">
    <source>
        <dbReference type="EMBL" id="CAL6012391.1"/>
    </source>
</evidence>
<sequence>MQEQLQKMRISQQIQREKKELTSQRRLYGIQKHCADNYQQQILSPDQIQELAQKQNEEIQQKDQIISQYKQELINLLSVFSKSQREEYYQICKLEDQGLLTGLEYHKFSHNQFTQTTVVLQQIITHHNYNEDQKKEALARLIRDGNVSYKQQLKMNNKLPSIRTLLRFRIQIENSILSSQNKQVNNSTLNDKDNSNIIQVEQRQDHGLQRHDD</sequence>
<gene>
    <name evidence="3" type="ORF">HINF_LOCUS23281</name>
    <name evidence="2" type="ORF">HINF_LOCUS33217</name>
</gene>
<dbReference type="EMBL" id="CAXDID020000066">
    <property type="protein sequence ID" value="CAL6012391.1"/>
    <property type="molecule type" value="Genomic_DNA"/>
</dbReference>
<reference evidence="3 4" key="2">
    <citation type="submission" date="2024-07" db="EMBL/GenBank/DDBJ databases">
        <authorList>
            <person name="Akdeniz Z."/>
        </authorList>
    </citation>
    <scope>NUCLEOTIDE SEQUENCE [LARGE SCALE GENOMIC DNA]</scope>
</reference>